<accession>A0AAE1U8E2</accession>
<dbReference type="AlphaFoldDB" id="A0AAE1U8E2"/>
<evidence type="ECO:0000313" key="2">
    <source>
        <dbReference type="Proteomes" id="UP001292094"/>
    </source>
</evidence>
<evidence type="ECO:0000313" key="1">
    <source>
        <dbReference type="EMBL" id="KAK4309995.1"/>
    </source>
</evidence>
<protein>
    <submittedName>
        <fullName evidence="1">Uncharacterized protein</fullName>
    </submittedName>
</protein>
<proteinExistence type="predicted"/>
<gene>
    <name evidence="1" type="ORF">Pmani_018418</name>
</gene>
<sequence>MKEMKVKDEVEAWLEMKKINILSVRYVKLVWYGLGGDEFNFWRVVLQHVFGVPLAGCDGTGGRRVVAVENPNIPPGQQSPETTHNER</sequence>
<dbReference type="Proteomes" id="UP001292094">
    <property type="component" value="Unassembled WGS sequence"/>
</dbReference>
<comment type="caution">
    <text evidence="1">The sequence shown here is derived from an EMBL/GenBank/DDBJ whole genome shotgun (WGS) entry which is preliminary data.</text>
</comment>
<organism evidence="1 2">
    <name type="scientific">Petrolisthes manimaculis</name>
    <dbReference type="NCBI Taxonomy" id="1843537"/>
    <lineage>
        <taxon>Eukaryota</taxon>
        <taxon>Metazoa</taxon>
        <taxon>Ecdysozoa</taxon>
        <taxon>Arthropoda</taxon>
        <taxon>Crustacea</taxon>
        <taxon>Multicrustacea</taxon>
        <taxon>Malacostraca</taxon>
        <taxon>Eumalacostraca</taxon>
        <taxon>Eucarida</taxon>
        <taxon>Decapoda</taxon>
        <taxon>Pleocyemata</taxon>
        <taxon>Anomura</taxon>
        <taxon>Galatheoidea</taxon>
        <taxon>Porcellanidae</taxon>
        <taxon>Petrolisthes</taxon>
    </lineage>
</organism>
<dbReference type="EMBL" id="JAWZYT010001688">
    <property type="protein sequence ID" value="KAK4309995.1"/>
    <property type="molecule type" value="Genomic_DNA"/>
</dbReference>
<name>A0AAE1U8E2_9EUCA</name>
<keyword evidence="2" id="KW-1185">Reference proteome</keyword>
<reference evidence="1" key="1">
    <citation type="submission" date="2023-11" db="EMBL/GenBank/DDBJ databases">
        <title>Genome assemblies of two species of porcelain crab, Petrolisthes cinctipes and Petrolisthes manimaculis (Anomura: Porcellanidae).</title>
        <authorList>
            <person name="Angst P."/>
        </authorList>
    </citation>
    <scope>NUCLEOTIDE SEQUENCE</scope>
    <source>
        <strain evidence="1">PB745_02</strain>
        <tissue evidence="1">Gill</tissue>
    </source>
</reference>